<organism evidence="1 2">
    <name type="scientific">Candidatus Scalindua brodae</name>
    <dbReference type="NCBI Taxonomy" id="237368"/>
    <lineage>
        <taxon>Bacteria</taxon>
        <taxon>Pseudomonadati</taxon>
        <taxon>Planctomycetota</taxon>
        <taxon>Candidatus Brocadiia</taxon>
        <taxon>Candidatus Brocadiales</taxon>
        <taxon>Candidatus Scalinduaceae</taxon>
        <taxon>Candidatus Scalindua</taxon>
    </lineage>
</organism>
<dbReference type="PANTHER" id="PTHR36454">
    <property type="entry name" value="LMO2823 PROTEIN"/>
    <property type="match status" value="1"/>
</dbReference>
<dbReference type="Pfam" id="PF06245">
    <property type="entry name" value="DUF1015"/>
    <property type="match status" value="1"/>
</dbReference>
<protein>
    <recommendedName>
        <fullName evidence="3">DUF1015 domain-containing protein</fullName>
    </recommendedName>
</protein>
<dbReference type="PIRSF" id="PIRSF033563">
    <property type="entry name" value="UCP033563"/>
    <property type="match status" value="1"/>
</dbReference>
<evidence type="ECO:0008006" key="3">
    <source>
        <dbReference type="Google" id="ProtNLM"/>
    </source>
</evidence>
<dbReference type="PANTHER" id="PTHR36454:SF1">
    <property type="entry name" value="DUF1015 DOMAIN-CONTAINING PROTEIN"/>
    <property type="match status" value="1"/>
</dbReference>
<evidence type="ECO:0000313" key="1">
    <source>
        <dbReference type="EMBL" id="KHE90938.1"/>
    </source>
</evidence>
<comment type="caution">
    <text evidence="1">The sequence shown here is derived from an EMBL/GenBank/DDBJ whole genome shotgun (WGS) entry which is preliminary data.</text>
</comment>
<sequence>MATILPFKGLRYNPEKIKDISKVITPPYDVISEKERDDYYQLHPDNIIRLILSKELPGDDQSNNKYTRSAELFDTWRKEEILKEETEPAIYIYAQEFTLSGKKYTRRGFISLVKLEDFQTGEIYPHEHTLAKPKEDRMNLMKACNANLSQVFTFFEDEDAKISNFLYKVSQGDPGTGVIPDIDFTDIYGVKNSLWAIKDKTVIEKLIVQMKDRALFIADGHHRYETALFYRDFIKDRGKGQNGNEDSPADYIMMMCVSMEDPGLQILPTHRLARNVKDLDPEKIKSSLSEIFDISDLGSDCKTETLTQKLSEDAHKHKIAMYIGESDKKFYILTLRDEKLLDPILTGEYTEWKSIDTGILHGVIFDRVLGIQAKNISKSESVKYIQGVEDSVTKVNEGEYQIAFFLNPTKIGQIKDMATKRHKMPPKATYFYPKLMTGMVVRHISSCH</sequence>
<proteinExistence type="predicted"/>
<dbReference type="EMBL" id="JRYO01000225">
    <property type="protein sequence ID" value="KHE90938.1"/>
    <property type="molecule type" value="Genomic_DNA"/>
</dbReference>
<accession>A0A0B0EIJ1</accession>
<dbReference type="InterPro" id="IPR008323">
    <property type="entry name" value="UCP033563"/>
</dbReference>
<gene>
    <name evidence="1" type="ORF">SCABRO_03239</name>
</gene>
<evidence type="ECO:0000313" key="2">
    <source>
        <dbReference type="Proteomes" id="UP000030652"/>
    </source>
</evidence>
<dbReference type="Proteomes" id="UP000030652">
    <property type="component" value="Unassembled WGS sequence"/>
</dbReference>
<dbReference type="AlphaFoldDB" id="A0A0B0EIJ1"/>
<reference evidence="1 2" key="1">
    <citation type="submission" date="2014-10" db="EMBL/GenBank/DDBJ databases">
        <title>Draft genome of anammox bacterium scalindua brodae, obtained using differential coverage binning of sequence data from two enrichment reactors.</title>
        <authorList>
            <person name="Speth D.R."/>
            <person name="Russ L."/>
            <person name="Kartal B."/>
            <person name="Op den Camp H.J."/>
            <person name="Dutilh B.E."/>
            <person name="Jetten M.S."/>
        </authorList>
    </citation>
    <scope>NUCLEOTIDE SEQUENCE [LARGE SCALE GENOMIC DNA]</scope>
    <source>
        <strain evidence="1">RU1</strain>
    </source>
</reference>
<dbReference type="eggNOG" id="COG4198">
    <property type="taxonomic scope" value="Bacteria"/>
</dbReference>
<name>A0A0B0EIJ1_9BACT</name>